<feature type="compositionally biased region" description="Polar residues" evidence="1">
    <location>
        <begin position="58"/>
        <end position="76"/>
    </location>
</feature>
<dbReference type="Proteomes" id="UP000292702">
    <property type="component" value="Unassembled WGS sequence"/>
</dbReference>
<keyword evidence="2" id="KW-0472">Membrane</keyword>
<evidence type="ECO:0000256" key="2">
    <source>
        <dbReference type="SAM" id="Phobius"/>
    </source>
</evidence>
<dbReference type="STRING" id="92696.A0A4R0RWD5"/>
<evidence type="ECO:0000256" key="1">
    <source>
        <dbReference type="SAM" id="MobiDB-lite"/>
    </source>
</evidence>
<keyword evidence="2" id="KW-0812">Transmembrane</keyword>
<gene>
    <name evidence="3" type="ORF">EIP91_012103</name>
</gene>
<dbReference type="GO" id="GO:0046921">
    <property type="term" value="F:alpha-(1-&gt;6)-fucosyltransferase activity"/>
    <property type="evidence" value="ECO:0007669"/>
    <property type="project" value="TreeGrafter"/>
</dbReference>
<proteinExistence type="predicted"/>
<comment type="caution">
    <text evidence="3">The sequence shown here is derived from an EMBL/GenBank/DDBJ whole genome shotgun (WGS) entry which is preliminary data.</text>
</comment>
<dbReference type="PANTHER" id="PTHR13132">
    <property type="entry name" value="ALPHA- 1,6 -FUCOSYLTRANSFERASE"/>
    <property type="match status" value="1"/>
</dbReference>
<accession>A0A4R0RWD5</accession>
<evidence type="ECO:0000313" key="4">
    <source>
        <dbReference type="Proteomes" id="UP000292702"/>
    </source>
</evidence>
<feature type="transmembrane region" description="Helical" evidence="2">
    <location>
        <begin position="97"/>
        <end position="123"/>
    </location>
</feature>
<keyword evidence="2" id="KW-1133">Transmembrane helix</keyword>
<protein>
    <submittedName>
        <fullName evidence="3">Uncharacterized protein</fullName>
    </submittedName>
</protein>
<name>A0A4R0RWD5_9APHY</name>
<dbReference type="GO" id="GO:0006487">
    <property type="term" value="P:protein N-linked glycosylation"/>
    <property type="evidence" value="ECO:0007669"/>
    <property type="project" value="TreeGrafter"/>
</dbReference>
<sequence length="607" mass="68188">MSRRPLTDIFVSGRPSQSDYQVLTPRTPHTRAGRAEEAFTEVELDQLGEDERNDYLTYRQQQSQPLLRTPSSSSFPATGYRSKGDEQRKEDSRAKQLFLAALGNTPLALGSLLAFILLGAVLLSLKRPDVIEQYLGTSIYRPVSTPTPIYVDTIPPSNLLISYENYTKFPLTGSQYLHECDIRMNGFLQHKGGYWDVPAGGSMDVKHHDDVTNYHLPEGLRSKVCQKTITYQLDGHVGLLADLALMAQAAAHAREHNRTFFVDDTYWNRGKWTDHFQDIRARQPGPEKDCRAPPPEELVACPRSARHWVVNSRTAKYHFGHGFSMTYEDPYAHEINRLKPTFERALKSFVQTIRPNSRNARLIRAARSEIASSLSMSHPPTSHDPAESEDAETLLTQHNPDPYIAVHIRRGDRHAANYPYRGSYVPIANFAKAAQDAWTRLFTGGTARSVDVNHYPSPPITYVASDSHSAMEEFMNAFPTSTAVFSLESSTNPELRALVSQHEYVQSEFDQASEDERVTLTRGMIVDFALLSGMWAWEGDIVPGATVCTLSSSICKVAALGLGWDRAFGFGDGGDYYMGNINDERKRWIEIDNKGTVSPLWKAFDLF</sequence>
<feature type="region of interest" description="Disordered" evidence="1">
    <location>
        <begin position="1"/>
        <end position="88"/>
    </location>
</feature>
<feature type="compositionally biased region" description="Acidic residues" evidence="1">
    <location>
        <begin position="38"/>
        <end position="48"/>
    </location>
</feature>
<organism evidence="3 4">
    <name type="scientific">Steccherinum ochraceum</name>
    <dbReference type="NCBI Taxonomy" id="92696"/>
    <lineage>
        <taxon>Eukaryota</taxon>
        <taxon>Fungi</taxon>
        <taxon>Dikarya</taxon>
        <taxon>Basidiomycota</taxon>
        <taxon>Agaricomycotina</taxon>
        <taxon>Agaricomycetes</taxon>
        <taxon>Polyporales</taxon>
        <taxon>Steccherinaceae</taxon>
        <taxon>Steccherinum</taxon>
    </lineage>
</organism>
<reference evidence="3 4" key="1">
    <citation type="submission" date="2018-11" db="EMBL/GenBank/DDBJ databases">
        <title>Genome assembly of Steccherinum ochraceum LE-BIN_3174, the white-rot fungus of the Steccherinaceae family (The Residual Polyporoid clade, Polyporales, Basidiomycota).</title>
        <authorList>
            <person name="Fedorova T.V."/>
            <person name="Glazunova O.A."/>
            <person name="Landesman E.O."/>
            <person name="Moiseenko K.V."/>
            <person name="Psurtseva N.V."/>
            <person name="Savinova O.S."/>
            <person name="Shakhova N.V."/>
            <person name="Tyazhelova T.V."/>
            <person name="Vasina D.V."/>
        </authorList>
    </citation>
    <scope>NUCLEOTIDE SEQUENCE [LARGE SCALE GENOMIC DNA]</scope>
    <source>
        <strain evidence="3 4">LE-BIN_3174</strain>
    </source>
</reference>
<dbReference type="OrthoDB" id="2392789at2759"/>
<keyword evidence="4" id="KW-1185">Reference proteome</keyword>
<dbReference type="PANTHER" id="PTHR13132:SF29">
    <property type="entry name" value="ALPHA-(1,6)-FUCOSYLTRANSFERASE"/>
    <property type="match status" value="1"/>
</dbReference>
<evidence type="ECO:0000313" key="3">
    <source>
        <dbReference type="EMBL" id="TCD71155.1"/>
    </source>
</evidence>
<dbReference type="Gene3D" id="3.40.50.11350">
    <property type="match status" value="1"/>
</dbReference>
<dbReference type="AlphaFoldDB" id="A0A4R0RWD5"/>
<dbReference type="EMBL" id="RWJN01000009">
    <property type="protein sequence ID" value="TCD71155.1"/>
    <property type="molecule type" value="Genomic_DNA"/>
</dbReference>